<protein>
    <submittedName>
        <fullName evidence="1">Uncharacterized protein</fullName>
    </submittedName>
</protein>
<name>W4VJW4_9BACI</name>
<dbReference type="eggNOG" id="ENOG50337A1">
    <property type="taxonomic scope" value="Bacteria"/>
</dbReference>
<dbReference type="Proteomes" id="UP000019102">
    <property type="component" value="Unassembled WGS sequence"/>
</dbReference>
<evidence type="ECO:0000313" key="2">
    <source>
        <dbReference type="Proteomes" id="UP000019102"/>
    </source>
</evidence>
<sequence length="358" mass="42990">MDTFVYDKHLTDKQILILKDLLEYRVLTTEMIRERFFNGTGRYVENVLLVLRKEGYIKSSILNKSRKDRKGYAVHQITERGKNMLLRYSEVEQSVNHKTIQHVKDYQVQQILLANEVLYHYYKIGWEIWDSRLAKQKYDIDYRAHLQGMVISPEQKRYGVYVLDREVNENIIGKIQKEIMEYDKENKIHDNIIIFKGANSYLHFIDYGMTETEYRHDDRKMKRRPVQTAGEMIVEPYTLHVKRLTKGLSKQEWIITLCNYYDLRIIEKDNQEKRQAFETTVEYFNQVYFLVDLTDSDFNKFHSIQAYHNSQSEKQWNNNQKVLVLVLSIETAIIKELEQWDNVELLKIKSGEYEDILI</sequence>
<accession>W4VJW4</accession>
<comment type="caution">
    <text evidence="1">The sequence shown here is derived from an EMBL/GenBank/DDBJ whole genome shotgun (WGS) entry which is preliminary data.</text>
</comment>
<gene>
    <name evidence="1" type="ORF">JCM21714_2094</name>
</gene>
<evidence type="ECO:0000313" key="1">
    <source>
        <dbReference type="EMBL" id="GAE93059.1"/>
    </source>
</evidence>
<organism evidence="1 2">
    <name type="scientific">Gracilibacillus boraciitolerans JCM 21714</name>
    <dbReference type="NCBI Taxonomy" id="1298598"/>
    <lineage>
        <taxon>Bacteria</taxon>
        <taxon>Bacillati</taxon>
        <taxon>Bacillota</taxon>
        <taxon>Bacilli</taxon>
        <taxon>Bacillales</taxon>
        <taxon>Bacillaceae</taxon>
        <taxon>Gracilibacillus</taxon>
    </lineage>
</organism>
<proteinExistence type="predicted"/>
<dbReference type="RefSeq" id="WP_035723135.1">
    <property type="nucleotide sequence ID" value="NZ_BAVS01000009.1"/>
</dbReference>
<reference evidence="1 2" key="1">
    <citation type="journal article" date="2014" name="Genome Announc.">
        <title>Draft Genome Sequence of the Boron-Tolerant and Moderately Halotolerant Bacterium Gracilibacillus boraciitolerans JCM 21714T.</title>
        <authorList>
            <person name="Ahmed I."/>
            <person name="Oshima K."/>
            <person name="Suda W."/>
            <person name="Kitamura K."/>
            <person name="Iida T."/>
            <person name="Ohmori Y."/>
            <person name="Fujiwara T."/>
            <person name="Hattori M."/>
            <person name="Ohkuma M."/>
        </authorList>
    </citation>
    <scope>NUCLEOTIDE SEQUENCE [LARGE SCALE GENOMIC DNA]</scope>
    <source>
        <strain evidence="1 2">JCM 21714</strain>
    </source>
</reference>
<keyword evidence="2" id="KW-1185">Reference proteome</keyword>
<dbReference type="OrthoDB" id="2884789at2"/>
<dbReference type="STRING" id="1298598.JCM21714_2094"/>
<dbReference type="EMBL" id="BAVS01000009">
    <property type="protein sequence ID" value="GAE93059.1"/>
    <property type="molecule type" value="Genomic_DNA"/>
</dbReference>
<dbReference type="AlphaFoldDB" id="W4VJW4"/>